<organism evidence="1 2">
    <name type="scientific">Metarhizium robertsii (strain ARSEF 23 / ATCC MYA-3075)</name>
    <name type="common">Metarhizium anisopliae (strain ARSEF 23)</name>
    <dbReference type="NCBI Taxonomy" id="655844"/>
    <lineage>
        <taxon>Eukaryota</taxon>
        <taxon>Fungi</taxon>
        <taxon>Dikarya</taxon>
        <taxon>Ascomycota</taxon>
        <taxon>Pezizomycotina</taxon>
        <taxon>Sordariomycetes</taxon>
        <taxon>Hypocreomycetidae</taxon>
        <taxon>Hypocreales</taxon>
        <taxon>Clavicipitaceae</taxon>
        <taxon>Metarhizium</taxon>
    </lineage>
</organism>
<keyword evidence="2" id="KW-1185">Reference proteome</keyword>
<dbReference type="HOGENOM" id="CLU_037449_1_0_1"/>
<dbReference type="OrthoDB" id="2110578at2759"/>
<gene>
    <name evidence="1" type="ORF">MAA_01710</name>
</gene>
<comment type="caution">
    <text evidence="1">The sequence shown here is derived from an EMBL/GenBank/DDBJ whole genome shotgun (WGS) entry which is preliminary data.</text>
</comment>
<reference evidence="1 2" key="2">
    <citation type="journal article" date="2014" name="Proc. Natl. Acad. Sci. U.S.A.">
        <title>Trajectory and genomic determinants of fungal-pathogen speciation and host adaptation.</title>
        <authorList>
            <person name="Hu X."/>
            <person name="Xiao G."/>
            <person name="Zheng P."/>
            <person name="Shang Y."/>
            <person name="Su Y."/>
            <person name="Zhang X."/>
            <person name="Liu X."/>
            <person name="Zhan S."/>
            <person name="St Leger R.J."/>
            <person name="Wang C."/>
        </authorList>
    </citation>
    <scope>GENOME REANNOTATION</scope>
    <source>
        <strain evidence="2">ARSEF 23 / ATCC MYA-3075</strain>
    </source>
</reference>
<dbReference type="KEGG" id="maj:MAA_01710"/>
<dbReference type="RefSeq" id="XP_007817899.2">
    <property type="nucleotide sequence ID" value="XM_007819708.2"/>
</dbReference>
<dbReference type="GeneID" id="19255996"/>
<dbReference type="EMBL" id="ADNJ02000001">
    <property type="protein sequence ID" value="EFZ02128.2"/>
    <property type="molecule type" value="Genomic_DNA"/>
</dbReference>
<evidence type="ECO:0000313" key="1">
    <source>
        <dbReference type="EMBL" id="EFZ02128.2"/>
    </source>
</evidence>
<dbReference type="Proteomes" id="UP000002498">
    <property type="component" value="Unassembled WGS sequence"/>
</dbReference>
<dbReference type="AlphaFoldDB" id="E9EPS5"/>
<accession>E9EPS5</accession>
<proteinExistence type="predicted"/>
<name>E9EPS5_METRA</name>
<protein>
    <submittedName>
        <fullName evidence="1">Uncharacterized protein</fullName>
    </submittedName>
</protein>
<reference evidence="1 2" key="1">
    <citation type="journal article" date="2011" name="PLoS Genet.">
        <title>Genome sequencing and comparative transcriptomics of the model entomopathogenic fungi Metarhizium anisopliae and M. acridum.</title>
        <authorList>
            <person name="Gao Q."/>
            <person name="Jin K."/>
            <person name="Ying S.H."/>
            <person name="Zhang Y."/>
            <person name="Xiao G."/>
            <person name="Shang Y."/>
            <person name="Duan Z."/>
            <person name="Hu X."/>
            <person name="Xie X.Q."/>
            <person name="Zhou G."/>
            <person name="Peng G."/>
            <person name="Luo Z."/>
            <person name="Huang W."/>
            <person name="Wang B."/>
            <person name="Fang W."/>
            <person name="Wang S."/>
            <person name="Zhong Y."/>
            <person name="Ma L.J."/>
            <person name="St Leger R.J."/>
            <person name="Zhao G.P."/>
            <person name="Pei Y."/>
            <person name="Feng M.G."/>
            <person name="Xia Y."/>
            <person name="Wang C."/>
        </authorList>
    </citation>
    <scope>NUCLEOTIDE SEQUENCE [LARGE SCALE GENOMIC DNA]</scope>
    <source>
        <strain evidence="2">ARSEF 23 / ATCC MYA-3075</strain>
    </source>
</reference>
<sequence>MKARTKVSMDLPSPLFHSQSTIFEGAWQPPARHENRWHMSRLPSPCSILYLYTHSLRPYPNINVVHIVSKTKVNQKISHSDYLSNRSVIMQLKNVMLAAAVTFVDAQRPKDQSICDYYTTALLKTNNATNQATLLTLLVNTVVIGNYTMPNHNAVPGILAPGEIDGKKVNLAPYFNGDLASTNTGGKMGESVNFLDGGGAAPLKENKPANDNTSHQYFLLTHLYEFFGSLTGCSMQGMAGFDAYNGQASMAEVHKFMGLGKPEMDYFVTQVGLAAASFGVAKDDISAIADSLNSVFNVACGPPTTVVKAQGPQLQSICIDQSTCPKAAEDPMCDMYPAAVKPGNATGTMMPSGSMSATGTASGTNMPSGTGSAIPTAAAAVNGYSVVAVVAGLAAFFV</sequence>
<evidence type="ECO:0000313" key="2">
    <source>
        <dbReference type="Proteomes" id="UP000002498"/>
    </source>
</evidence>